<feature type="transmembrane region" description="Helical" evidence="1">
    <location>
        <begin position="12"/>
        <end position="29"/>
    </location>
</feature>
<feature type="transmembrane region" description="Helical" evidence="1">
    <location>
        <begin position="58"/>
        <end position="78"/>
    </location>
</feature>
<dbReference type="OrthoDB" id="129108at2759"/>
<organism evidence="2 3">
    <name type="scientific">Phytophthora megakarya</name>
    <dbReference type="NCBI Taxonomy" id="4795"/>
    <lineage>
        <taxon>Eukaryota</taxon>
        <taxon>Sar</taxon>
        <taxon>Stramenopiles</taxon>
        <taxon>Oomycota</taxon>
        <taxon>Peronosporomycetes</taxon>
        <taxon>Peronosporales</taxon>
        <taxon>Peronosporaceae</taxon>
        <taxon>Phytophthora</taxon>
    </lineage>
</organism>
<dbReference type="Proteomes" id="UP000198211">
    <property type="component" value="Unassembled WGS sequence"/>
</dbReference>
<dbReference type="AlphaFoldDB" id="A0A225V254"/>
<protein>
    <recommendedName>
        <fullName evidence="4">Transmembrane protein</fullName>
    </recommendedName>
</protein>
<keyword evidence="1" id="KW-1133">Transmembrane helix</keyword>
<keyword evidence="1" id="KW-0472">Membrane</keyword>
<proteinExistence type="predicted"/>
<evidence type="ECO:0000313" key="3">
    <source>
        <dbReference type="Proteomes" id="UP000198211"/>
    </source>
</evidence>
<dbReference type="EMBL" id="NBNE01009025">
    <property type="protein sequence ID" value="OWY98836.1"/>
    <property type="molecule type" value="Genomic_DNA"/>
</dbReference>
<accession>A0A225V254</accession>
<evidence type="ECO:0000256" key="1">
    <source>
        <dbReference type="SAM" id="Phobius"/>
    </source>
</evidence>
<keyword evidence="3" id="KW-1185">Reference proteome</keyword>
<evidence type="ECO:0000313" key="2">
    <source>
        <dbReference type="EMBL" id="OWY98836.1"/>
    </source>
</evidence>
<sequence>MTDDCLPRLRVFLDASLLVLLIFTTLALHRRATRQETPPKIDDGTLYNYQRPPFRRSIAIAMLTFVAWGILGLVLTLQQDCSTSHWLVVLCLSLSGGCLLVGTWLGIREALLTIDFDVRHFNFNHFNMICH</sequence>
<keyword evidence="1" id="KW-0812">Transmembrane</keyword>
<reference evidence="3" key="1">
    <citation type="submission" date="2017-03" db="EMBL/GenBank/DDBJ databases">
        <title>Phytopthora megakarya and P. palmivora, two closely related causual agents of cacao black pod achieved similar genome size and gene model numbers by different mechanisms.</title>
        <authorList>
            <person name="Ali S."/>
            <person name="Shao J."/>
            <person name="Larry D.J."/>
            <person name="Kronmiller B."/>
            <person name="Shen D."/>
            <person name="Strem M.D."/>
            <person name="Melnick R.L."/>
            <person name="Guiltinan M.J."/>
            <person name="Tyler B.M."/>
            <person name="Meinhardt L.W."/>
            <person name="Bailey B.A."/>
        </authorList>
    </citation>
    <scope>NUCLEOTIDE SEQUENCE [LARGE SCALE GENOMIC DNA]</scope>
    <source>
        <strain evidence="3">zdho120</strain>
    </source>
</reference>
<feature type="transmembrane region" description="Helical" evidence="1">
    <location>
        <begin position="84"/>
        <end position="107"/>
    </location>
</feature>
<comment type="caution">
    <text evidence="2">The sequence shown here is derived from an EMBL/GenBank/DDBJ whole genome shotgun (WGS) entry which is preliminary data.</text>
</comment>
<name>A0A225V254_9STRA</name>
<gene>
    <name evidence="2" type="ORF">PHMEG_00030294</name>
</gene>
<evidence type="ECO:0008006" key="4">
    <source>
        <dbReference type="Google" id="ProtNLM"/>
    </source>
</evidence>